<gene>
    <name evidence="1" type="ORF">LY11_01020</name>
</gene>
<dbReference type="Gene3D" id="2.160.20.10">
    <property type="entry name" value="Single-stranded right-handed beta-helix, Pectin lyase-like"/>
    <property type="match status" value="1"/>
</dbReference>
<protein>
    <recommendedName>
        <fullName evidence="3">Right handed beta helix domain-containing protein</fullName>
    </recommendedName>
</protein>
<sequence length="450" mass="49074">MSQLTVQQAAAAADQTGSIRVNGQVITYVVKGNVIIYSDGKIAASSISSTDFGKAYATAIVPPVTPPVIPPVDPPVDPDFVSIGTGSGQLILEPLANTNVKIVPGNYDYIYVEKATNVRMDATGVILKGGSIDIGQADNFELWGASVIDQSYRAISIQDHSNGIYMHDISFKNVGDYTISYHYKGVYDGTDASASKDWKLERLSFENTSTGFHCDGAFAAEGIVNLMRNFKFLNCVVKNCPAIGNVVYVGQADGYEIAGNIVDHINTRYDDPNAPNGYHNGIFHLVGNGSFHDNKITNHQGNAIRAWGVSYGAEVEDISIYNNIVWNSWKYSAFELQATPEIQDYFAAYPSRVKPTNAQVYNNTAGLLNRSHDWDGVMIDLYQTGGTLEYYNNLGFEMYRQDVSLPVGDMINMGGPDMVRNENNHYFPSQQQAVADTVTFLSLVPGAGAQ</sequence>
<name>A0A327T7S7_9SPHI</name>
<dbReference type="OrthoDB" id="733944at2"/>
<proteinExistence type="predicted"/>
<evidence type="ECO:0000313" key="2">
    <source>
        <dbReference type="Proteomes" id="UP000249754"/>
    </source>
</evidence>
<organism evidence="1 2">
    <name type="scientific">Pedobacter cryoconitis</name>
    <dbReference type="NCBI Taxonomy" id="188932"/>
    <lineage>
        <taxon>Bacteria</taxon>
        <taxon>Pseudomonadati</taxon>
        <taxon>Bacteroidota</taxon>
        <taxon>Sphingobacteriia</taxon>
        <taxon>Sphingobacteriales</taxon>
        <taxon>Sphingobacteriaceae</taxon>
        <taxon>Pedobacter</taxon>
    </lineage>
</organism>
<dbReference type="STRING" id="188932.AY601_0563"/>
<accession>A0A327T7S7</accession>
<dbReference type="RefSeq" id="WP_111632606.1">
    <property type="nucleotide sequence ID" value="NZ_QLLR01000002.1"/>
</dbReference>
<dbReference type="Proteomes" id="UP000249754">
    <property type="component" value="Unassembled WGS sequence"/>
</dbReference>
<dbReference type="AlphaFoldDB" id="A0A327T7S7"/>
<dbReference type="InterPro" id="IPR011050">
    <property type="entry name" value="Pectin_lyase_fold/virulence"/>
</dbReference>
<dbReference type="EMBL" id="QLLR01000002">
    <property type="protein sequence ID" value="RAJ35773.1"/>
    <property type="molecule type" value="Genomic_DNA"/>
</dbReference>
<comment type="caution">
    <text evidence="1">The sequence shown here is derived from an EMBL/GenBank/DDBJ whole genome shotgun (WGS) entry which is preliminary data.</text>
</comment>
<reference evidence="1 2" key="1">
    <citation type="submission" date="2018-06" db="EMBL/GenBank/DDBJ databases">
        <title>Genomic Encyclopedia of Archaeal and Bacterial Type Strains, Phase II (KMG-II): from individual species to whole genera.</title>
        <authorList>
            <person name="Goeker M."/>
        </authorList>
    </citation>
    <scope>NUCLEOTIDE SEQUENCE [LARGE SCALE GENOMIC DNA]</scope>
    <source>
        <strain evidence="1 2">DSM 14825</strain>
    </source>
</reference>
<dbReference type="SUPFAM" id="SSF51126">
    <property type="entry name" value="Pectin lyase-like"/>
    <property type="match status" value="1"/>
</dbReference>
<evidence type="ECO:0000313" key="1">
    <source>
        <dbReference type="EMBL" id="RAJ35773.1"/>
    </source>
</evidence>
<evidence type="ECO:0008006" key="3">
    <source>
        <dbReference type="Google" id="ProtNLM"/>
    </source>
</evidence>
<dbReference type="InterPro" id="IPR012334">
    <property type="entry name" value="Pectin_lyas_fold"/>
</dbReference>